<feature type="domain" description="ABC-2 type transporter transmembrane" evidence="6">
    <location>
        <begin position="15"/>
        <end position="210"/>
    </location>
</feature>
<feature type="transmembrane region" description="Helical" evidence="5">
    <location>
        <begin position="612"/>
        <end position="632"/>
    </location>
</feature>
<dbReference type="EMBL" id="AEUY02000005">
    <property type="protein sequence ID" value="EHI65272.1"/>
    <property type="molecule type" value="Genomic_DNA"/>
</dbReference>
<feature type="transmembrane region" description="Helical" evidence="5">
    <location>
        <begin position="572"/>
        <end position="592"/>
    </location>
</feature>
<dbReference type="InterPro" id="IPR017501">
    <property type="entry name" value="Phage_infect_YhgE_C"/>
</dbReference>
<dbReference type="NCBIfam" id="TIGR03061">
    <property type="entry name" value="pip_yhgE_Nterm"/>
    <property type="match status" value="1"/>
</dbReference>
<dbReference type="InterPro" id="IPR013525">
    <property type="entry name" value="ABC2_TM"/>
</dbReference>
<protein>
    <submittedName>
        <fullName evidence="7">YhgE/Pip C-terminal domain protein</fullName>
    </submittedName>
</protein>
<dbReference type="PANTHER" id="PTHR43077">
    <property type="entry name" value="TRANSPORT PERMEASE YVFS-RELATED"/>
    <property type="match status" value="1"/>
</dbReference>
<keyword evidence="8" id="KW-1185">Reference proteome</keyword>
<sequence>MLEELKALLKNPKLIITMIGVALVPALYNLSFLGSMWDPYGRVEDLPIAVVNHDRAAKLNQKDLHIGKDMVDKMSKNKDLDYHFVSEKKAENGLRDGDYYMVVTLPKDLSKKATTLLENNPEKLVIQYQTSRGHGMVASKMSEAAMAKLKSSVSDNISRTYTTSVFQSMSNLQTGLEDASTGSGQLAQGANSAKVGSQEITRNLGSLANGSQTLNQGVNQLNSGLVTYTGGVSQLNNGISKFSSQLPLYLDAISQLSNGAGQLTAGLNKLASETTMSQEETQGVQALQVGLPQLNNAIQELNNAVSGLSVPNTADLMEALTGISNLAQGIIDSEASSTSSKLASLQATSTYKSLTPEQQAELSQAISATPSNATAGAQRILAITTVLKTKLANLPNNSNVSQLQASVNKIANLSNQALPQASAALVKLSAGVKSVNSGVTNQLLPGSYKISSALASLNSKNQEILTGLTAISSGSKRLNANSNALLDGTQKLATGTNDLSQGAIQLTNGSAKLTDGLTTMSSGLSTLQMSLAEASHKLNLVSVKEKNAKAVASPVALSEKDNDSVKTNGIGMAPYMIAVSLMVVALSTNVIFATSLSGRPVKNRWDWAKQKFIINGFISTLSSLILYGAIQFLGFEANYELKTLTFIILSGWTLMALVTALVGWDDRYGSFASLAMLLLQVGSSGGSYPIELSGRFFQTLHPYLPMSYIVSGLRETISLTGHIGLEVNILTGFLVGFLVLALIIYRPKNSQ</sequence>
<gene>
    <name evidence="7" type="ORF">STRPS_0999</name>
</gene>
<dbReference type="STRING" id="361101.GCA_900102825_01467"/>
<proteinExistence type="predicted"/>
<dbReference type="Proteomes" id="UP000003217">
    <property type="component" value="Unassembled WGS sequence"/>
</dbReference>
<keyword evidence="2 5" id="KW-0812">Transmembrane</keyword>
<reference evidence="7 8" key="1">
    <citation type="journal article" date="2014" name="Int. J. Syst. Evol. Microbiol.">
        <title>Phylogenomics and the dynamic genome evolution of the genus Streptococcus.</title>
        <authorList>
            <consortium name="The Broad Institute Genome Sequencing Platform"/>
            <person name="Richards V.P."/>
            <person name="Palmer S.R."/>
            <person name="Pavinski Bitar P.D."/>
            <person name="Qin X."/>
            <person name="Weinstock G.M."/>
            <person name="Highlander S.K."/>
            <person name="Town C.D."/>
            <person name="Burne R.A."/>
            <person name="Stanhope M.J."/>
        </authorList>
    </citation>
    <scope>NUCLEOTIDE SEQUENCE [LARGE SCALE GENOMIC DNA]</scope>
    <source>
        <strain evidence="7 8">LQ 940-04</strain>
    </source>
</reference>
<evidence type="ECO:0000259" key="6">
    <source>
        <dbReference type="Pfam" id="PF12698"/>
    </source>
</evidence>
<dbReference type="GO" id="GO:0016020">
    <property type="term" value="C:membrane"/>
    <property type="evidence" value="ECO:0007669"/>
    <property type="project" value="UniProtKB-SubCell"/>
</dbReference>
<comment type="caution">
    <text evidence="7">The sequence shown here is derived from an EMBL/GenBank/DDBJ whole genome shotgun (WGS) entry which is preliminary data.</text>
</comment>
<dbReference type="InterPro" id="IPR023908">
    <property type="entry name" value="xxxLxxG_rpt"/>
</dbReference>
<evidence type="ECO:0000313" key="8">
    <source>
        <dbReference type="Proteomes" id="UP000003217"/>
    </source>
</evidence>
<keyword evidence="4 5" id="KW-0472">Membrane</keyword>
<evidence type="ECO:0000256" key="5">
    <source>
        <dbReference type="SAM" id="Phobius"/>
    </source>
</evidence>
<keyword evidence="3 5" id="KW-1133">Transmembrane helix</keyword>
<feature type="transmembrane region" description="Helical" evidence="5">
    <location>
        <begin position="644"/>
        <end position="664"/>
    </location>
</feature>
<dbReference type="AlphaFoldDB" id="G5K7F6"/>
<dbReference type="NCBIfam" id="TIGR03057">
    <property type="entry name" value="xxxLxxG_by_4"/>
    <property type="match status" value="2"/>
</dbReference>
<dbReference type="Pfam" id="PF12698">
    <property type="entry name" value="ABC2_membrane_3"/>
    <property type="match status" value="1"/>
</dbReference>
<dbReference type="GeneID" id="58555559"/>
<dbReference type="InterPro" id="IPR017500">
    <property type="entry name" value="Phage_infect_YhgE_N"/>
</dbReference>
<evidence type="ECO:0000256" key="1">
    <source>
        <dbReference type="ARBA" id="ARBA00004141"/>
    </source>
</evidence>
<dbReference type="PANTHER" id="PTHR43077:SF5">
    <property type="entry name" value="PHAGE INFECTION PROTEIN"/>
    <property type="match status" value="1"/>
</dbReference>
<evidence type="ECO:0000256" key="2">
    <source>
        <dbReference type="ARBA" id="ARBA00022692"/>
    </source>
</evidence>
<evidence type="ECO:0000313" key="7">
    <source>
        <dbReference type="EMBL" id="EHI65272.1"/>
    </source>
</evidence>
<name>G5K7F6_9STRE</name>
<comment type="subcellular location">
    <subcellularLocation>
        <location evidence="1">Membrane</location>
        <topology evidence="1">Multi-pass membrane protein</topology>
    </subcellularLocation>
</comment>
<evidence type="ECO:0000256" key="3">
    <source>
        <dbReference type="ARBA" id="ARBA00022989"/>
    </source>
</evidence>
<dbReference type="Gene3D" id="3.40.1710.10">
    <property type="entry name" value="abc type-2 transporter like domain"/>
    <property type="match status" value="1"/>
</dbReference>
<evidence type="ECO:0000256" key="4">
    <source>
        <dbReference type="ARBA" id="ARBA00023136"/>
    </source>
</evidence>
<dbReference type="OrthoDB" id="9811483at2"/>
<dbReference type="InterPro" id="IPR051328">
    <property type="entry name" value="T7SS_ABC-Transporter"/>
</dbReference>
<dbReference type="RefSeq" id="WP_007891605.1">
    <property type="nucleotide sequence ID" value="NZ_AEUY02000005.1"/>
</dbReference>
<accession>G5K7F6</accession>
<feature type="transmembrane region" description="Helical" evidence="5">
    <location>
        <begin position="727"/>
        <end position="745"/>
    </location>
</feature>
<dbReference type="NCBIfam" id="TIGR03062">
    <property type="entry name" value="pip_yhgE_Cterm"/>
    <property type="match status" value="1"/>
</dbReference>
<organism evidence="7 8">
    <name type="scientific">Streptococcus pseudoporcinus LQ 940-04</name>
    <dbReference type="NCBI Taxonomy" id="875093"/>
    <lineage>
        <taxon>Bacteria</taxon>
        <taxon>Bacillati</taxon>
        <taxon>Bacillota</taxon>
        <taxon>Bacilli</taxon>
        <taxon>Lactobacillales</taxon>
        <taxon>Streptococcaceae</taxon>
        <taxon>Streptococcus</taxon>
    </lineage>
</organism>
<feature type="transmembrane region" description="Helical" evidence="5">
    <location>
        <begin position="671"/>
        <end position="690"/>
    </location>
</feature>